<reference evidence="1 2" key="1">
    <citation type="journal article" date="2012" name="BMC Genomics">
        <title>Tools to kill: Genome of one of the most destructive plant pathogenic fungi Macrophomina phaseolina.</title>
        <authorList>
            <person name="Islam M.S."/>
            <person name="Haque M.S."/>
            <person name="Islam M.M."/>
            <person name="Emdad E.M."/>
            <person name="Halim A."/>
            <person name="Hossen Q.M.M."/>
            <person name="Hossain M.Z."/>
            <person name="Ahmed B."/>
            <person name="Rahim S."/>
            <person name="Rahman M.S."/>
            <person name="Alam M.M."/>
            <person name="Hou S."/>
            <person name="Wan X."/>
            <person name="Saito J.A."/>
            <person name="Alam M."/>
        </authorList>
    </citation>
    <scope>NUCLEOTIDE SEQUENCE [LARGE SCALE GENOMIC DNA]</scope>
    <source>
        <strain evidence="1 2">MS6</strain>
    </source>
</reference>
<proteinExistence type="predicted"/>
<evidence type="ECO:0000313" key="2">
    <source>
        <dbReference type="Proteomes" id="UP000007129"/>
    </source>
</evidence>
<dbReference type="HOGENOM" id="CLU_2158906_0_0_1"/>
<evidence type="ECO:0000313" key="1">
    <source>
        <dbReference type="EMBL" id="EKG11675.1"/>
    </source>
</evidence>
<name>K2S4M9_MACPH</name>
<dbReference type="AlphaFoldDB" id="K2S4M9"/>
<sequence length="111" mass="11327">MATFVGATLYDGDDIDDYLAANHITPRRSVGGLVFQKFQEGGDGLTGDADDALYGDYGEGTAACDEADELLGLTYCSASRHSDLTNAIRDLAENAGQMAGSAGKGAAGEGA</sequence>
<organism evidence="1 2">
    <name type="scientific">Macrophomina phaseolina (strain MS6)</name>
    <name type="common">Charcoal rot fungus</name>
    <dbReference type="NCBI Taxonomy" id="1126212"/>
    <lineage>
        <taxon>Eukaryota</taxon>
        <taxon>Fungi</taxon>
        <taxon>Dikarya</taxon>
        <taxon>Ascomycota</taxon>
        <taxon>Pezizomycotina</taxon>
        <taxon>Dothideomycetes</taxon>
        <taxon>Dothideomycetes incertae sedis</taxon>
        <taxon>Botryosphaeriales</taxon>
        <taxon>Botryosphaeriaceae</taxon>
        <taxon>Macrophomina</taxon>
    </lineage>
</organism>
<dbReference type="Proteomes" id="UP000007129">
    <property type="component" value="Unassembled WGS sequence"/>
</dbReference>
<protein>
    <submittedName>
        <fullName evidence="1">Ribosomal protein Rsm22 bacterial-type</fullName>
    </submittedName>
</protein>
<dbReference type="EMBL" id="AHHD01000467">
    <property type="protein sequence ID" value="EKG11675.1"/>
    <property type="molecule type" value="Genomic_DNA"/>
</dbReference>
<comment type="caution">
    <text evidence="1">The sequence shown here is derived from an EMBL/GenBank/DDBJ whole genome shotgun (WGS) entry which is preliminary data.</text>
</comment>
<gene>
    <name evidence="1" type="ORF">MPH_11168</name>
</gene>
<keyword evidence="1" id="KW-0689">Ribosomal protein</keyword>
<dbReference type="InParanoid" id="K2S4M9"/>
<dbReference type="VEuPathDB" id="FungiDB:MPH_11168"/>
<dbReference type="GO" id="GO:0005840">
    <property type="term" value="C:ribosome"/>
    <property type="evidence" value="ECO:0007669"/>
    <property type="project" value="UniProtKB-KW"/>
</dbReference>
<keyword evidence="1" id="KW-0687">Ribonucleoprotein</keyword>
<accession>K2S4M9</accession>